<feature type="region of interest" description="Disordered" evidence="1">
    <location>
        <begin position="1"/>
        <end position="64"/>
    </location>
</feature>
<name>A0A6J4RTZ1_9ACTN</name>
<evidence type="ECO:0000256" key="1">
    <source>
        <dbReference type="SAM" id="MobiDB-lite"/>
    </source>
</evidence>
<proteinExistence type="predicted"/>
<feature type="non-terminal residue" evidence="2">
    <location>
        <position position="64"/>
    </location>
</feature>
<sequence length="64" mass="6810">AANRGRGRARALPPRPGARPRLEAPAGQGRPLQDPDLHRRRPLRVGSDGAYRGGTPQPPRASAV</sequence>
<protein>
    <submittedName>
        <fullName evidence="2">Uncharacterized protein</fullName>
    </submittedName>
</protein>
<feature type="non-terminal residue" evidence="2">
    <location>
        <position position="1"/>
    </location>
</feature>
<organism evidence="2">
    <name type="scientific">uncultured Solirubrobacterales bacterium</name>
    <dbReference type="NCBI Taxonomy" id="768556"/>
    <lineage>
        <taxon>Bacteria</taxon>
        <taxon>Bacillati</taxon>
        <taxon>Actinomycetota</taxon>
        <taxon>Thermoleophilia</taxon>
        <taxon>Solirubrobacterales</taxon>
        <taxon>environmental samples</taxon>
    </lineage>
</organism>
<dbReference type="AlphaFoldDB" id="A0A6J4RTZ1"/>
<evidence type="ECO:0000313" key="2">
    <source>
        <dbReference type="EMBL" id="CAA9482049.1"/>
    </source>
</evidence>
<dbReference type="EMBL" id="CADCVV010000013">
    <property type="protein sequence ID" value="CAA9482049.1"/>
    <property type="molecule type" value="Genomic_DNA"/>
</dbReference>
<gene>
    <name evidence="2" type="ORF">AVDCRST_MAG17-235</name>
</gene>
<accession>A0A6J4RTZ1</accession>
<reference evidence="2" key="1">
    <citation type="submission" date="2020-02" db="EMBL/GenBank/DDBJ databases">
        <authorList>
            <person name="Meier V. D."/>
        </authorList>
    </citation>
    <scope>NUCLEOTIDE SEQUENCE</scope>
    <source>
        <strain evidence="2">AVDCRST_MAG17</strain>
    </source>
</reference>